<dbReference type="PANTHER" id="PTHR40633:SF1">
    <property type="entry name" value="GPI ANCHORED SERINE-THREONINE RICH PROTEIN (AFU_ORTHOLOGUE AFUA_1G03630)"/>
    <property type="match status" value="1"/>
</dbReference>
<evidence type="ECO:0000256" key="3">
    <source>
        <dbReference type="SAM" id="SignalP"/>
    </source>
</evidence>
<dbReference type="Proteomes" id="UP000593566">
    <property type="component" value="Unassembled WGS sequence"/>
</dbReference>
<feature type="region of interest" description="Disordered" evidence="2">
    <location>
        <begin position="131"/>
        <end position="190"/>
    </location>
</feature>
<evidence type="ECO:0000313" key="5">
    <source>
        <dbReference type="EMBL" id="KAF6226181.1"/>
    </source>
</evidence>
<feature type="chain" id="PRO_5034270763" description="Yeast cell wall synthesis Kre9/Knh1-like N-terminal domain-containing protein" evidence="3">
    <location>
        <begin position="20"/>
        <end position="314"/>
    </location>
</feature>
<proteinExistence type="predicted"/>
<feature type="compositionally biased region" description="Polar residues" evidence="2">
    <location>
        <begin position="167"/>
        <end position="177"/>
    </location>
</feature>
<reference evidence="5 6" key="1">
    <citation type="journal article" date="2020" name="Genomics">
        <title>Complete, high-quality genomes from long-read metagenomic sequencing of two wolf lichen thalli reveals enigmatic genome architecture.</title>
        <authorList>
            <person name="McKenzie S.K."/>
            <person name="Walston R.F."/>
            <person name="Allen J.L."/>
        </authorList>
    </citation>
    <scope>NUCLEOTIDE SEQUENCE [LARGE SCALE GENOMIC DNA]</scope>
    <source>
        <strain evidence="5">WasteWater1</strain>
    </source>
</reference>
<evidence type="ECO:0000256" key="1">
    <source>
        <dbReference type="ARBA" id="ARBA00022729"/>
    </source>
</evidence>
<feature type="domain" description="Yeast cell wall synthesis Kre9/Knh1-like N-terminal" evidence="4">
    <location>
        <begin position="41"/>
        <end position="128"/>
    </location>
</feature>
<keyword evidence="1 3" id="KW-0732">Signal</keyword>
<dbReference type="GeneID" id="59337442"/>
<feature type="compositionally biased region" description="Basic and acidic residues" evidence="2">
    <location>
        <begin position="150"/>
        <end position="163"/>
    </location>
</feature>
<sequence>MRVTLATLAILAHAGLISATDVCAQQAKSDPTPNCNAINLPGLHDIVPGGTPYTIRWENNTGTSVSLVLCQGDSLDIKEIGCIVDHTPNTGSFVWTPATDLVPDGNHNYGLKIIADTGDFQWSDQFGISNSISTSSSSTPAATPTPSKKAVKESAKSVKESAKSVKQASDGQVQEPTGTVELEKHHTKNSSNTIKIYATGESKTHKKIHTHTKDHVAKPFATGKHLSAHLVHHEGANATHVVKHQNSHILPSVVVTPVTESVTPTVAPSVPTTLPATTVAPPTSLKTSFSAGGAVRAAVTGVPLVLGAMAALVL</sequence>
<evidence type="ECO:0000259" key="4">
    <source>
        <dbReference type="Pfam" id="PF10342"/>
    </source>
</evidence>
<protein>
    <recommendedName>
        <fullName evidence="4">Yeast cell wall synthesis Kre9/Knh1-like N-terminal domain-containing protein</fullName>
    </recommendedName>
</protein>
<accession>A0A8H6CMY6</accession>
<dbReference type="RefSeq" id="XP_037154734.1">
    <property type="nucleotide sequence ID" value="XM_037299908.1"/>
</dbReference>
<evidence type="ECO:0000256" key="2">
    <source>
        <dbReference type="SAM" id="MobiDB-lite"/>
    </source>
</evidence>
<dbReference type="EMBL" id="JACCJB010000006">
    <property type="protein sequence ID" value="KAF6226181.1"/>
    <property type="molecule type" value="Genomic_DNA"/>
</dbReference>
<dbReference type="InterPro" id="IPR018466">
    <property type="entry name" value="Kre9/Knh1-like_N"/>
</dbReference>
<dbReference type="AlphaFoldDB" id="A0A8H6CMY6"/>
<dbReference type="PANTHER" id="PTHR40633">
    <property type="entry name" value="MATRIX PROTEIN, PUTATIVE (AFU_ORTHOLOGUE AFUA_8G05410)-RELATED"/>
    <property type="match status" value="1"/>
</dbReference>
<comment type="caution">
    <text evidence="5">The sequence shown here is derived from an EMBL/GenBank/DDBJ whole genome shotgun (WGS) entry which is preliminary data.</text>
</comment>
<dbReference type="Pfam" id="PF10342">
    <property type="entry name" value="Kre9_KNH"/>
    <property type="match status" value="1"/>
</dbReference>
<feature type="compositionally biased region" description="Low complexity" evidence="2">
    <location>
        <begin position="131"/>
        <end position="148"/>
    </location>
</feature>
<evidence type="ECO:0000313" key="6">
    <source>
        <dbReference type="Proteomes" id="UP000593566"/>
    </source>
</evidence>
<organism evidence="5 6">
    <name type="scientific">Letharia lupina</name>
    <dbReference type="NCBI Taxonomy" id="560253"/>
    <lineage>
        <taxon>Eukaryota</taxon>
        <taxon>Fungi</taxon>
        <taxon>Dikarya</taxon>
        <taxon>Ascomycota</taxon>
        <taxon>Pezizomycotina</taxon>
        <taxon>Lecanoromycetes</taxon>
        <taxon>OSLEUM clade</taxon>
        <taxon>Lecanoromycetidae</taxon>
        <taxon>Lecanorales</taxon>
        <taxon>Lecanorineae</taxon>
        <taxon>Parmeliaceae</taxon>
        <taxon>Letharia</taxon>
    </lineage>
</organism>
<name>A0A8H6CMY6_9LECA</name>
<gene>
    <name evidence="5" type="ORF">HO133_009047</name>
</gene>
<feature type="signal peptide" evidence="3">
    <location>
        <begin position="1"/>
        <end position="19"/>
    </location>
</feature>
<dbReference type="InterPro" id="IPR052982">
    <property type="entry name" value="SRP1/TIP1-like"/>
</dbReference>
<keyword evidence="6" id="KW-1185">Reference proteome</keyword>